<protein>
    <submittedName>
        <fullName evidence="1">Uncharacterized protein</fullName>
    </submittedName>
</protein>
<dbReference type="Proteomes" id="UP001189429">
    <property type="component" value="Unassembled WGS sequence"/>
</dbReference>
<accession>A0ABN9VE31</accession>
<proteinExistence type="predicted"/>
<feature type="non-terminal residue" evidence="1">
    <location>
        <position position="177"/>
    </location>
</feature>
<keyword evidence="2" id="KW-1185">Reference proteome</keyword>
<reference evidence="1" key="1">
    <citation type="submission" date="2023-10" db="EMBL/GenBank/DDBJ databases">
        <authorList>
            <person name="Chen Y."/>
            <person name="Shah S."/>
            <person name="Dougan E. K."/>
            <person name="Thang M."/>
            <person name="Chan C."/>
        </authorList>
    </citation>
    <scope>NUCLEOTIDE SEQUENCE [LARGE SCALE GENOMIC DNA]</scope>
</reference>
<dbReference type="EMBL" id="CAUYUJ010017028">
    <property type="protein sequence ID" value="CAK0871024.1"/>
    <property type="molecule type" value="Genomic_DNA"/>
</dbReference>
<name>A0ABN9VE31_9DINO</name>
<gene>
    <name evidence="1" type="ORF">PCOR1329_LOCUS56983</name>
</gene>
<evidence type="ECO:0000313" key="1">
    <source>
        <dbReference type="EMBL" id="CAK0871024.1"/>
    </source>
</evidence>
<organism evidence="1 2">
    <name type="scientific">Prorocentrum cordatum</name>
    <dbReference type="NCBI Taxonomy" id="2364126"/>
    <lineage>
        <taxon>Eukaryota</taxon>
        <taxon>Sar</taxon>
        <taxon>Alveolata</taxon>
        <taxon>Dinophyceae</taxon>
        <taxon>Prorocentrales</taxon>
        <taxon>Prorocentraceae</taxon>
        <taxon>Prorocentrum</taxon>
    </lineage>
</organism>
<evidence type="ECO:0000313" key="2">
    <source>
        <dbReference type="Proteomes" id="UP001189429"/>
    </source>
</evidence>
<comment type="caution">
    <text evidence="1">The sequence shown here is derived from an EMBL/GenBank/DDBJ whole genome shotgun (WGS) entry which is preliminary data.</text>
</comment>
<sequence length="177" mass="20227">MGSRGDLEFWDTLRALASFGNASSGARDGVVAEMCRAIPYVGLVEIWIVFRTYMRTGSGSGEFWQFLELIGLPKVRRVTDFSDFRLICKTPVVQKWYLRSVMQIVQRAAPSFVARVFGFCPGRCTLHIVDITTKILRISYKFKELNDLLRDFGFELKRKECKIMLSQGLQGPEDVLQ</sequence>